<dbReference type="InterPro" id="IPR047216">
    <property type="entry name" value="Endonuclease_DUF559_bact"/>
</dbReference>
<keyword evidence="2" id="KW-0540">Nuclease</keyword>
<keyword evidence="2" id="KW-0378">Hydrolase</keyword>
<reference evidence="2 3" key="1">
    <citation type="journal article" date="2021" name="Environ. Microbiol.">
        <title>Genetic insights into the dark matter of the mammalian gut microbiota through targeted genome reconstruction.</title>
        <authorList>
            <person name="Lugli G.A."/>
            <person name="Alessandri G."/>
            <person name="Milani C."/>
            <person name="Viappiani A."/>
            <person name="Fontana F."/>
            <person name="Tarracchini C."/>
            <person name="Mancabelli L."/>
            <person name="Argentini C."/>
            <person name="Ruiz L."/>
            <person name="Margolles A."/>
            <person name="van Sinderen D."/>
            <person name="Turroni F."/>
            <person name="Ventura M."/>
        </authorList>
    </citation>
    <scope>NUCLEOTIDE SEQUENCE [LARGE SCALE GENOMIC DNA]</scope>
    <source>
        <strain evidence="2 3">MA1</strain>
    </source>
</reference>
<dbReference type="Pfam" id="PF04480">
    <property type="entry name" value="DUF559"/>
    <property type="match status" value="1"/>
</dbReference>
<dbReference type="GO" id="GO:0004519">
    <property type="term" value="F:endonuclease activity"/>
    <property type="evidence" value="ECO:0007669"/>
    <property type="project" value="UniProtKB-KW"/>
</dbReference>
<gene>
    <name evidence="2" type="ORF">JS533_004510</name>
</gene>
<keyword evidence="2" id="KW-0255">Endonuclease</keyword>
<proteinExistence type="predicted"/>
<keyword evidence="3" id="KW-1185">Reference proteome</keyword>
<dbReference type="InterPro" id="IPR007569">
    <property type="entry name" value="DUF559"/>
</dbReference>
<dbReference type="Proteomes" id="UP000710815">
    <property type="component" value="Unassembled WGS sequence"/>
</dbReference>
<comment type="caution">
    <text evidence="2">The sequence shown here is derived from an EMBL/GenBank/DDBJ whole genome shotgun (WGS) entry which is preliminary data.</text>
</comment>
<dbReference type="Gene3D" id="3.40.960.10">
    <property type="entry name" value="VSR Endonuclease"/>
    <property type="match status" value="1"/>
</dbReference>
<accession>A0ABS9VUP6</accession>
<dbReference type="CDD" id="cd01038">
    <property type="entry name" value="Endonuclease_DUF559"/>
    <property type="match status" value="1"/>
</dbReference>
<feature type="domain" description="DUF559" evidence="1">
    <location>
        <begin position="8"/>
        <end position="112"/>
    </location>
</feature>
<dbReference type="EMBL" id="JAFEJT020000012">
    <property type="protein sequence ID" value="MCH9275540.1"/>
    <property type="molecule type" value="Genomic_DNA"/>
</dbReference>
<dbReference type="SUPFAM" id="SSF52980">
    <property type="entry name" value="Restriction endonuclease-like"/>
    <property type="match status" value="1"/>
</dbReference>
<reference evidence="2 3" key="2">
    <citation type="journal article" date="2021" name="Syst. Appl. Microbiol.">
        <title>Phylogenetic classification of ten novel species belonging to the genus Bifidobacterium comprising B. phasiani sp. nov., B. pongonis sp. nov., B. saguinibicoloris sp. nov., B. colobi sp. nov., B. simiiventris sp. nov., B. santillanense sp. nov., B. miconis sp. nov., B. amazonense sp. nov., B. pluvialisilvae sp. nov., and B. miconisargentati sp. nov.</title>
        <authorList>
            <person name="Lugli G.A."/>
            <person name="Calvete-Torre I."/>
            <person name="Alessandri G."/>
            <person name="Milani C."/>
            <person name="Turroni F."/>
            <person name="Laiolo P."/>
            <person name="Ossiprandi M.C."/>
            <person name="Margolles A."/>
            <person name="Ruiz L."/>
            <person name="Ventura M."/>
        </authorList>
    </citation>
    <scope>NUCLEOTIDE SEQUENCE [LARGE SCALE GENOMIC DNA]</scope>
    <source>
        <strain evidence="2 3">MA1</strain>
    </source>
</reference>
<evidence type="ECO:0000313" key="2">
    <source>
        <dbReference type="EMBL" id="MCH9275540.1"/>
    </source>
</evidence>
<name>A0ABS9VUP6_9BIFI</name>
<protein>
    <submittedName>
        <fullName evidence="2">Endonuclease domain-containing protein</fullName>
    </submittedName>
</protein>
<organism evidence="2 3">
    <name type="scientific">Bifidobacterium amazonense</name>
    <dbReference type="NCBI Taxonomy" id="2809027"/>
    <lineage>
        <taxon>Bacteria</taxon>
        <taxon>Bacillati</taxon>
        <taxon>Actinomycetota</taxon>
        <taxon>Actinomycetes</taxon>
        <taxon>Bifidobacteriales</taxon>
        <taxon>Bifidobacteriaceae</taxon>
        <taxon>Bifidobacterium</taxon>
    </lineage>
</organism>
<sequence length="124" mass="14743">MREYNRANTANARTLRRNMTPWERKLWYRFLKGHTLRWQRQTPIGDYIVDFYCAKARLAVELDGSGHYETEQQLRDELRTRNLQEQGVTVARFANNQVDRMFDAVCGQIDRIVKERVESFGTAK</sequence>
<evidence type="ECO:0000259" key="1">
    <source>
        <dbReference type="Pfam" id="PF04480"/>
    </source>
</evidence>
<dbReference type="PANTHER" id="PTHR38590">
    <property type="entry name" value="BLL0828 PROTEIN"/>
    <property type="match status" value="1"/>
</dbReference>
<dbReference type="InterPro" id="IPR011335">
    <property type="entry name" value="Restrct_endonuc-II-like"/>
</dbReference>
<dbReference type="PANTHER" id="PTHR38590:SF1">
    <property type="entry name" value="BLL0828 PROTEIN"/>
    <property type="match status" value="1"/>
</dbReference>
<evidence type="ECO:0000313" key="3">
    <source>
        <dbReference type="Proteomes" id="UP000710815"/>
    </source>
</evidence>
<dbReference type="RefSeq" id="WP_241513320.1">
    <property type="nucleotide sequence ID" value="NZ_JAFEJT020000012.1"/>
</dbReference>